<dbReference type="NCBIfam" id="TIGR00332">
    <property type="entry name" value="neela_ferrous"/>
    <property type="match status" value="1"/>
</dbReference>
<dbReference type="GO" id="GO:0016491">
    <property type="term" value="F:oxidoreductase activity"/>
    <property type="evidence" value="ECO:0007669"/>
    <property type="project" value="InterPro"/>
</dbReference>
<evidence type="ECO:0000256" key="2">
    <source>
        <dbReference type="ARBA" id="ARBA00022448"/>
    </source>
</evidence>
<dbReference type="Gene3D" id="2.60.40.730">
    <property type="entry name" value="SOR catalytic domain"/>
    <property type="match status" value="1"/>
</dbReference>
<dbReference type="EMBL" id="NZBU01000012">
    <property type="protein sequence ID" value="MAG22408.1"/>
    <property type="molecule type" value="Genomic_DNA"/>
</dbReference>
<protein>
    <recommendedName>
        <fullName evidence="6">Desulfoferrodoxin ferrous iron-binding domain-containing protein</fullName>
    </recommendedName>
</protein>
<evidence type="ECO:0000256" key="1">
    <source>
        <dbReference type="ARBA" id="ARBA00005941"/>
    </source>
</evidence>
<keyword evidence="4" id="KW-0249">Electron transport</keyword>
<name>A0A2D6M1U2_9ARCH</name>
<organism evidence="7 8">
    <name type="scientific">Candidatus Iainarchaeum sp</name>
    <dbReference type="NCBI Taxonomy" id="3101447"/>
    <lineage>
        <taxon>Archaea</taxon>
        <taxon>Candidatus Iainarchaeota</taxon>
        <taxon>Candidatus Iainarchaeia</taxon>
        <taxon>Candidatus Iainarchaeales</taxon>
        <taxon>Candidatus Iainarchaeaceae</taxon>
        <taxon>Candidatus Iainarchaeum</taxon>
    </lineage>
</organism>
<dbReference type="PANTHER" id="PTHR36541">
    <property type="entry name" value="SUPEROXIDE REDUCTASE-RELATED"/>
    <property type="match status" value="1"/>
</dbReference>
<evidence type="ECO:0000256" key="5">
    <source>
        <dbReference type="ARBA" id="ARBA00023004"/>
    </source>
</evidence>
<dbReference type="Pfam" id="PF01880">
    <property type="entry name" value="Desulfoferrodox"/>
    <property type="match status" value="1"/>
</dbReference>
<dbReference type="InterPro" id="IPR036073">
    <property type="entry name" value="Desulfoferrodoxin_Fe-bd_dom_sf"/>
</dbReference>
<dbReference type="InterPro" id="IPR051233">
    <property type="entry name" value="Desulfoferrodoxin_SOR"/>
</dbReference>
<evidence type="ECO:0000256" key="4">
    <source>
        <dbReference type="ARBA" id="ARBA00022982"/>
    </source>
</evidence>
<evidence type="ECO:0000313" key="8">
    <source>
        <dbReference type="Proteomes" id="UP000226592"/>
    </source>
</evidence>
<comment type="similarity">
    <text evidence="1">Belongs to the desulfoferrodoxin family.</text>
</comment>
<dbReference type="PANTHER" id="PTHR36541:SF1">
    <property type="entry name" value="SUPEROXIDE REDUCTASE-RELATED"/>
    <property type="match status" value="1"/>
</dbReference>
<dbReference type="Proteomes" id="UP000226592">
    <property type="component" value="Unassembled WGS sequence"/>
</dbReference>
<accession>A0A2D6M1U2</accession>
<reference evidence="8" key="1">
    <citation type="submission" date="2017-09" db="EMBL/GenBank/DDBJ databases">
        <title>The Reconstruction of 2,631 Draft Metagenome-Assembled Genomes from the Global Oceans.</title>
        <authorList>
            <person name="Tully B.J."/>
            <person name="Graham E.D."/>
            <person name="Heidelberg J.F."/>
        </authorList>
    </citation>
    <scope>NUCLEOTIDE SEQUENCE [LARGE SCALE GENOMIC DNA]</scope>
</reference>
<evidence type="ECO:0000313" key="7">
    <source>
        <dbReference type="EMBL" id="MAG22408.1"/>
    </source>
</evidence>
<keyword evidence="2" id="KW-0813">Transport</keyword>
<dbReference type="InterPro" id="IPR002742">
    <property type="entry name" value="Desulfoferrodoxin_Fe-bd_dom"/>
</dbReference>
<gene>
    <name evidence="7" type="ORF">CL943_03855</name>
</gene>
<comment type="caution">
    <text evidence="7">The sequence shown here is derived from an EMBL/GenBank/DDBJ whole genome shotgun (WGS) entry which is preliminary data.</text>
</comment>
<sequence>MAGPKCEEDLFCGINLAKSQSSEEMSDLEKKHTPVISVSGTPKEGEAFEVSVKVGEYLAHPNEHGHFIAWIELYSEDTFIGRVDFASERAAPTAVFTVTLNHLHELRALAHCNMHGTWKGTKEL</sequence>
<dbReference type="AlphaFoldDB" id="A0A2D6M1U2"/>
<keyword evidence="5" id="KW-0408">Iron</keyword>
<evidence type="ECO:0000259" key="6">
    <source>
        <dbReference type="Pfam" id="PF01880"/>
    </source>
</evidence>
<proteinExistence type="inferred from homology"/>
<keyword evidence="3" id="KW-0479">Metal-binding</keyword>
<dbReference type="SUPFAM" id="SSF49367">
    <property type="entry name" value="Superoxide reductase-like"/>
    <property type="match status" value="1"/>
</dbReference>
<dbReference type="GO" id="GO:0005506">
    <property type="term" value="F:iron ion binding"/>
    <property type="evidence" value="ECO:0007669"/>
    <property type="project" value="InterPro"/>
</dbReference>
<evidence type="ECO:0000256" key="3">
    <source>
        <dbReference type="ARBA" id="ARBA00022723"/>
    </source>
</evidence>
<feature type="domain" description="Desulfoferrodoxin ferrous iron-binding" evidence="6">
    <location>
        <begin position="25"/>
        <end position="120"/>
    </location>
</feature>